<feature type="transmembrane region" description="Helical" evidence="1">
    <location>
        <begin position="65"/>
        <end position="85"/>
    </location>
</feature>
<dbReference type="GO" id="GO:0016747">
    <property type="term" value="F:acyltransferase activity, transferring groups other than amino-acyl groups"/>
    <property type="evidence" value="ECO:0007669"/>
    <property type="project" value="InterPro"/>
</dbReference>
<dbReference type="Proteomes" id="UP000677457">
    <property type="component" value="Unassembled WGS sequence"/>
</dbReference>
<feature type="transmembrane region" description="Helical" evidence="1">
    <location>
        <begin position="360"/>
        <end position="381"/>
    </location>
</feature>
<name>A0A542XQ88_SALAC</name>
<dbReference type="EMBL" id="BOQM01000017">
    <property type="protein sequence ID" value="GIM85978.1"/>
    <property type="molecule type" value="Genomic_DNA"/>
</dbReference>
<dbReference type="EMBL" id="VFOL01000001">
    <property type="protein sequence ID" value="TQL38015.1"/>
    <property type="molecule type" value="Genomic_DNA"/>
</dbReference>
<sequence length="471" mass="50362">MGRLRRLAEATPASRNRYLDMLRALAIILVVIGHWSVVDIGHDANGQPTARSALPDLPWAYPVTWAVQVMPIFFLVGGYANAASLTSHLRRGGDATGWLLGRSARLLRPTSVLILALAAVALAARLGGADPSLIRTVVYFATIPLWFLAAYLLVVPLTPLMYALHRRYGLLVPVALAALVAVGDLTRELHLADAALPNYLFGWLAIHQVGFAWYDASRKDATDLPSRGRRAGLRTRRLPLSRRAGWTALLGGLAVAVLLTGPGPYPVSMINIPGERLNNAAPPSLALLAVSTAQLGVLLLLRQPAQRWLRRDRPWMAVIAVNSVVLTVFLWHLSAAILAIGALNAVGLLPTPAVGSAAWLAWRIPWLLMLGVVLAVLVAILGPVEARTGRPPAARQPPPPPDGRAGRRWWAIGRRVLTVAAFVAVVFALVINATAPRAAPLLLGLPVAALVAYLAGAGTLRLLRSGWGNRG</sequence>
<feature type="transmembrane region" description="Helical" evidence="1">
    <location>
        <begin position="136"/>
        <end position="156"/>
    </location>
</feature>
<protein>
    <submittedName>
        <fullName evidence="4">Acyltransferase-like protein</fullName>
    </submittedName>
</protein>
<dbReference type="InterPro" id="IPR002656">
    <property type="entry name" value="Acyl_transf_3_dom"/>
</dbReference>
<feature type="domain" description="Acyltransferase 3" evidence="2">
    <location>
        <begin position="16"/>
        <end position="381"/>
    </location>
</feature>
<evidence type="ECO:0000313" key="6">
    <source>
        <dbReference type="Proteomes" id="UP000677457"/>
    </source>
</evidence>
<dbReference type="Proteomes" id="UP000315983">
    <property type="component" value="Unassembled WGS sequence"/>
</dbReference>
<reference evidence="4 5" key="1">
    <citation type="submission" date="2019-06" db="EMBL/GenBank/DDBJ databases">
        <title>Sequencing the genomes of 1000 actinobacteria strains.</title>
        <authorList>
            <person name="Klenk H.-P."/>
        </authorList>
    </citation>
    <scope>NUCLEOTIDE SEQUENCE [LARGE SCALE GENOMIC DNA]</scope>
    <source>
        <strain evidence="4 5">DSM 44819</strain>
    </source>
</reference>
<evidence type="ECO:0000256" key="1">
    <source>
        <dbReference type="SAM" id="Phobius"/>
    </source>
</evidence>
<feature type="transmembrane region" description="Helical" evidence="1">
    <location>
        <begin position="106"/>
        <end position="124"/>
    </location>
</feature>
<feature type="transmembrane region" description="Helical" evidence="1">
    <location>
        <begin position="244"/>
        <end position="265"/>
    </location>
</feature>
<evidence type="ECO:0000259" key="2">
    <source>
        <dbReference type="Pfam" id="PF01757"/>
    </source>
</evidence>
<comment type="caution">
    <text evidence="4">The sequence shown here is derived from an EMBL/GenBank/DDBJ whole genome shotgun (WGS) entry which is preliminary data.</text>
</comment>
<feature type="transmembrane region" description="Helical" evidence="1">
    <location>
        <begin position="168"/>
        <end position="186"/>
    </location>
</feature>
<evidence type="ECO:0000313" key="4">
    <source>
        <dbReference type="EMBL" id="TQL38015.1"/>
    </source>
</evidence>
<dbReference type="Pfam" id="PF01757">
    <property type="entry name" value="Acyl_transf_3"/>
    <property type="match status" value="1"/>
</dbReference>
<gene>
    <name evidence="4" type="ORF">FB564_3187</name>
    <name evidence="3" type="ORF">Sar04_27140</name>
</gene>
<keyword evidence="1" id="KW-0812">Transmembrane</keyword>
<feature type="transmembrane region" description="Helical" evidence="1">
    <location>
        <begin position="441"/>
        <end position="463"/>
    </location>
</feature>
<feature type="transmembrane region" description="Helical" evidence="1">
    <location>
        <begin position="314"/>
        <end position="340"/>
    </location>
</feature>
<keyword evidence="4" id="KW-0012">Acyltransferase</keyword>
<dbReference type="GeneID" id="93772403"/>
<keyword evidence="6" id="KW-1185">Reference proteome</keyword>
<evidence type="ECO:0000313" key="5">
    <source>
        <dbReference type="Proteomes" id="UP000315983"/>
    </source>
</evidence>
<keyword evidence="1" id="KW-1133">Transmembrane helix</keyword>
<proteinExistence type="predicted"/>
<evidence type="ECO:0000313" key="3">
    <source>
        <dbReference type="EMBL" id="GIM85978.1"/>
    </source>
</evidence>
<feature type="transmembrane region" description="Helical" evidence="1">
    <location>
        <begin position="416"/>
        <end position="435"/>
    </location>
</feature>
<feature type="transmembrane region" description="Helical" evidence="1">
    <location>
        <begin position="21"/>
        <end position="38"/>
    </location>
</feature>
<accession>A0A542XQ88</accession>
<dbReference type="RefSeq" id="WP_018792276.1">
    <property type="nucleotide sequence ID" value="NZ_BOQM01000017.1"/>
</dbReference>
<organism evidence="4 5">
    <name type="scientific">Salinispora arenicola</name>
    <dbReference type="NCBI Taxonomy" id="168697"/>
    <lineage>
        <taxon>Bacteria</taxon>
        <taxon>Bacillati</taxon>
        <taxon>Actinomycetota</taxon>
        <taxon>Actinomycetes</taxon>
        <taxon>Micromonosporales</taxon>
        <taxon>Micromonosporaceae</taxon>
        <taxon>Salinispora</taxon>
    </lineage>
</organism>
<keyword evidence="1" id="KW-0472">Membrane</keyword>
<feature type="transmembrane region" description="Helical" evidence="1">
    <location>
        <begin position="198"/>
        <end position="216"/>
    </location>
</feature>
<dbReference type="AlphaFoldDB" id="A0A542XQ88"/>
<reference evidence="3 6" key="2">
    <citation type="submission" date="2021-03" db="EMBL/GenBank/DDBJ databases">
        <title>Whole genome shotgun sequence of Salinispora arenicola NBRC 105043.</title>
        <authorList>
            <person name="Komaki H."/>
            <person name="Tamura T."/>
        </authorList>
    </citation>
    <scope>NUCLEOTIDE SEQUENCE [LARGE SCALE GENOMIC DNA]</scope>
    <source>
        <strain evidence="3 6">NBRC 105043</strain>
    </source>
</reference>
<feature type="transmembrane region" description="Helical" evidence="1">
    <location>
        <begin position="285"/>
        <end position="302"/>
    </location>
</feature>
<keyword evidence="4" id="KW-0808">Transferase</keyword>